<evidence type="ECO:0000256" key="4">
    <source>
        <dbReference type="ARBA" id="ARBA00022723"/>
    </source>
</evidence>
<dbReference type="InterPro" id="IPR004480">
    <property type="entry name" value="Monothiol_GRX-rel"/>
</dbReference>
<keyword evidence="4 10" id="KW-0479">Metal-binding</keyword>
<dbReference type="EMBL" id="CP097750">
    <property type="protein sequence ID" value="URJ24773.1"/>
    <property type="molecule type" value="Genomic_DNA"/>
</dbReference>
<dbReference type="PANTHER" id="PTHR10293">
    <property type="entry name" value="GLUTAREDOXIN FAMILY MEMBER"/>
    <property type="match status" value="1"/>
</dbReference>
<protein>
    <recommendedName>
        <fullName evidence="8">Glutaredoxin</fullName>
    </recommendedName>
</protein>
<keyword evidence="5 10" id="KW-0408">Iron</keyword>
<feature type="binding site" evidence="10">
    <location>
        <position position="30"/>
    </location>
    <ligand>
        <name>[2Fe-2S] cluster</name>
        <dbReference type="ChEBI" id="CHEBI:190135"/>
        <note>ligand shared between dimeric partners</note>
    </ligand>
</feature>
<dbReference type="GO" id="GO:0046872">
    <property type="term" value="F:metal ion binding"/>
    <property type="evidence" value="ECO:0007669"/>
    <property type="project" value="UniProtKB-KW"/>
</dbReference>
<dbReference type="Pfam" id="PF00462">
    <property type="entry name" value="Glutaredoxin"/>
    <property type="match status" value="1"/>
</dbReference>
<dbReference type="KEGG" id="bhb:M9394_00160"/>
<comment type="similarity">
    <text evidence="2 8">Belongs to the glutaredoxin family. Monothiol subfamily.</text>
</comment>
<dbReference type="InterPro" id="IPR014434">
    <property type="entry name" value="Monothiol_GRX"/>
</dbReference>
<organism evidence="13 14">
    <name type="scientific">Candidatus Blochmanniella camponoti</name>
    <dbReference type="NCBI Taxonomy" id="108080"/>
    <lineage>
        <taxon>Bacteria</taxon>
        <taxon>Pseudomonadati</taxon>
        <taxon>Pseudomonadota</taxon>
        <taxon>Gammaproteobacteria</taxon>
        <taxon>Enterobacterales</taxon>
        <taxon>Enterobacteriaceae</taxon>
        <taxon>ant endosymbionts</taxon>
        <taxon>Candidatus Blochmanniella</taxon>
    </lineage>
</organism>
<feature type="domain" description="Glutaredoxin" evidence="11">
    <location>
        <begin position="17"/>
        <end position="81"/>
    </location>
</feature>
<evidence type="ECO:0000259" key="11">
    <source>
        <dbReference type="Pfam" id="PF00462"/>
    </source>
</evidence>
<evidence type="ECO:0000256" key="7">
    <source>
        <dbReference type="ARBA" id="ARBA00023284"/>
    </source>
</evidence>
<dbReference type="NCBIfam" id="TIGR00365">
    <property type="entry name" value="Grx4 family monothiol glutaredoxin"/>
    <property type="match status" value="1"/>
</dbReference>
<evidence type="ECO:0000313" key="12">
    <source>
        <dbReference type="EMBL" id="URJ24773.1"/>
    </source>
</evidence>
<sequence length="110" mass="12401">MNNAIEKIKNQIKENPIVLYMKGTPSAPKCGFSSKAAQILSTYTQSFFYIDVLIHVDIRNALPIFSNWPTFPQLWIEGKLIGGSDIIINMSHSGTLKTLIDQVKLRHNLN</sequence>
<dbReference type="PANTHER" id="PTHR10293:SF72">
    <property type="entry name" value="MONOTHIOL GLUTAREDOXIN-S14, CHLOROPLASTIC"/>
    <property type="match status" value="1"/>
</dbReference>
<dbReference type="InterPro" id="IPR033658">
    <property type="entry name" value="GRX_PICOT-like"/>
</dbReference>
<dbReference type="RefSeq" id="WP_250248203.1">
    <property type="nucleotide sequence ID" value="NZ_CP097750.1"/>
</dbReference>
<evidence type="ECO:0000313" key="14">
    <source>
        <dbReference type="Proteomes" id="UP001056323"/>
    </source>
</evidence>
<proteinExistence type="inferred from homology"/>
<keyword evidence="15" id="KW-1185">Reference proteome</keyword>
<gene>
    <name evidence="13" type="primary">grxD</name>
    <name evidence="13" type="ORF">M9394_00160</name>
    <name evidence="12" type="ORF">M9404_01520</name>
</gene>
<evidence type="ECO:0000256" key="8">
    <source>
        <dbReference type="PIRNR" id="PIRNR005894"/>
    </source>
</evidence>
<name>A0AAE9IAX9_9ENTR</name>
<evidence type="ECO:0000256" key="1">
    <source>
        <dbReference type="ARBA" id="ARBA00002853"/>
    </source>
</evidence>
<feature type="binding site" evidence="9">
    <location>
        <position position="71"/>
    </location>
    <ligand>
        <name>glutathione</name>
        <dbReference type="ChEBI" id="CHEBI:57925"/>
    </ligand>
</feature>
<evidence type="ECO:0000313" key="15">
    <source>
        <dbReference type="Proteomes" id="UP001056483"/>
    </source>
</evidence>
<dbReference type="GO" id="GO:0015036">
    <property type="term" value="F:disulfide oxidoreductase activity"/>
    <property type="evidence" value="ECO:0007669"/>
    <property type="project" value="InterPro"/>
</dbReference>
<feature type="binding site" evidence="9">
    <location>
        <begin position="84"/>
        <end position="85"/>
    </location>
    <ligand>
        <name>glutathione</name>
        <dbReference type="ChEBI" id="CHEBI:57925"/>
    </ligand>
</feature>
<dbReference type="PROSITE" id="PS51354">
    <property type="entry name" value="GLUTAREDOXIN_2"/>
    <property type="match status" value="1"/>
</dbReference>
<evidence type="ECO:0000313" key="13">
    <source>
        <dbReference type="EMBL" id="URJ27576.1"/>
    </source>
</evidence>
<evidence type="ECO:0000256" key="5">
    <source>
        <dbReference type="ARBA" id="ARBA00023004"/>
    </source>
</evidence>
<keyword evidence="7" id="KW-0676">Redox-active center</keyword>
<dbReference type="Proteomes" id="UP001056483">
    <property type="component" value="Chromosome"/>
</dbReference>
<dbReference type="GO" id="GO:0051537">
    <property type="term" value="F:2 iron, 2 sulfur cluster binding"/>
    <property type="evidence" value="ECO:0007669"/>
    <property type="project" value="UniProtKB-KW"/>
</dbReference>
<dbReference type="EMBL" id="CP097751">
    <property type="protein sequence ID" value="URJ27576.1"/>
    <property type="molecule type" value="Genomic_DNA"/>
</dbReference>
<dbReference type="AlphaFoldDB" id="A0AAE9IAX9"/>
<evidence type="ECO:0000256" key="2">
    <source>
        <dbReference type="ARBA" id="ARBA00009630"/>
    </source>
</evidence>
<dbReference type="InterPro" id="IPR036249">
    <property type="entry name" value="Thioredoxin-like_sf"/>
</dbReference>
<feature type="binding site" evidence="9">
    <location>
        <position position="59"/>
    </location>
    <ligand>
        <name>glutathione</name>
        <dbReference type="ChEBI" id="CHEBI:57925"/>
    </ligand>
</feature>
<dbReference type="Gene3D" id="3.40.30.10">
    <property type="entry name" value="Glutaredoxin"/>
    <property type="match status" value="1"/>
</dbReference>
<evidence type="ECO:0000256" key="10">
    <source>
        <dbReference type="PIRSR" id="PIRSR005894-2"/>
    </source>
</evidence>
<dbReference type="CDD" id="cd03028">
    <property type="entry name" value="GRX_PICOT_like"/>
    <property type="match status" value="1"/>
</dbReference>
<reference evidence="13" key="1">
    <citation type="submission" date="2022-05" db="EMBL/GenBank/DDBJ databases">
        <title>Impact of host demography and evolutionary history on endosymbiont molecular evolution: a test in carpenter ants (Genus Camponotus) and their Blochmannia endosymbionts.</title>
        <authorList>
            <person name="Manthey J.D."/>
            <person name="Giron J.C."/>
            <person name="Hruska J.P."/>
        </authorList>
    </citation>
    <scope>NUCLEOTIDE SEQUENCE</scope>
    <source>
        <strain evidence="13">C-049</strain>
        <strain evidence="12">C-050</strain>
    </source>
</reference>
<accession>A0AAE9IAX9</accession>
<keyword evidence="6 10" id="KW-0411">Iron-sulfur</keyword>
<dbReference type="PIRSF" id="PIRSF005894">
    <property type="entry name" value="Monothiol_GRX"/>
    <property type="match status" value="1"/>
</dbReference>
<comment type="function">
    <text evidence="1">Monothiol glutaredoxin involved in the biogenesis of iron-sulfur clusters.</text>
</comment>
<dbReference type="InterPro" id="IPR002109">
    <property type="entry name" value="Glutaredoxin"/>
</dbReference>
<evidence type="ECO:0000256" key="6">
    <source>
        <dbReference type="ARBA" id="ARBA00023014"/>
    </source>
</evidence>
<feature type="binding site" evidence="9">
    <location>
        <position position="22"/>
    </location>
    <ligand>
        <name>glutathione</name>
        <dbReference type="ChEBI" id="CHEBI:57925"/>
    </ligand>
</feature>
<dbReference type="Proteomes" id="UP001056323">
    <property type="component" value="Chromosome"/>
</dbReference>
<dbReference type="SUPFAM" id="SSF52833">
    <property type="entry name" value="Thioredoxin-like"/>
    <property type="match status" value="1"/>
</dbReference>
<evidence type="ECO:0000256" key="3">
    <source>
        <dbReference type="ARBA" id="ARBA00022714"/>
    </source>
</evidence>
<evidence type="ECO:0000256" key="9">
    <source>
        <dbReference type="PIRSR" id="PIRSR005894-1"/>
    </source>
</evidence>
<keyword evidence="3 10" id="KW-0001">2Fe-2S</keyword>